<dbReference type="GO" id="GO:0004553">
    <property type="term" value="F:hydrolase activity, hydrolyzing O-glycosyl compounds"/>
    <property type="evidence" value="ECO:0007669"/>
    <property type="project" value="InterPro"/>
</dbReference>
<dbReference type="GO" id="GO:0019867">
    <property type="term" value="C:outer membrane"/>
    <property type="evidence" value="ECO:0007669"/>
    <property type="project" value="InterPro"/>
</dbReference>
<dbReference type="Gene3D" id="2.40.40.10">
    <property type="entry name" value="RlpA-like domain"/>
    <property type="match status" value="1"/>
</dbReference>
<sequence length="473" mass="50150">MIERIKSFFVHIVRKSDLTANIGIIAVLCLLTVVIYDVTKTEVTVSADGESFTVETHAETVGDVLAEQNIDTIKHDDVEPPLAAEVEEGLIIEYMPAQHVNVSLDGSEEDVWTTVDTVDELMEELDIAVSSHDEVEPSLHAQIEDGMTIAYEEAFPVTVEHDGESAQIWTVAATVEAVLDAQNIDIGELDKVEPEIDETLTAETDVTITRVEKITETVEESVSFATVRENDDSLEAGTERVEQEGERGTLQKTYEVLVEDGEEVSRELLDEEVVEESSDRVIAIGTMEQSETVSRGRSKASDESTEEPAEEESSASTGSEASEESSPAADESESSSETASANSSSSSDNNSSSEGSSSSAESESSGSSASSQSESSGGSWKSFQATAYTASCNGCSGVTATGVDLNANPNANVIAVDPSVIPLGSKVEVKGHGTFTAADTGGAINGNKIDIFMSDRGSATSFGRQSVQVRVVD</sequence>
<keyword evidence="3" id="KW-0812">Transmembrane</keyword>
<evidence type="ECO:0000313" key="5">
    <source>
        <dbReference type="EMBL" id="NJP39014.1"/>
    </source>
</evidence>
<dbReference type="SUPFAM" id="SSF50685">
    <property type="entry name" value="Barwin-like endoglucanases"/>
    <property type="match status" value="1"/>
</dbReference>
<dbReference type="GO" id="GO:0009254">
    <property type="term" value="P:peptidoglycan turnover"/>
    <property type="evidence" value="ECO:0007669"/>
    <property type="project" value="InterPro"/>
</dbReference>
<feature type="compositionally biased region" description="Acidic residues" evidence="2">
    <location>
        <begin position="303"/>
        <end position="313"/>
    </location>
</feature>
<evidence type="ECO:0000256" key="1">
    <source>
        <dbReference type="ARBA" id="ARBA00022729"/>
    </source>
</evidence>
<evidence type="ECO:0000256" key="3">
    <source>
        <dbReference type="SAM" id="Phobius"/>
    </source>
</evidence>
<dbReference type="InterPro" id="IPR051933">
    <property type="entry name" value="Resuscitation_pf_RpfB"/>
</dbReference>
<evidence type="ECO:0000313" key="6">
    <source>
        <dbReference type="Proteomes" id="UP000752012"/>
    </source>
</evidence>
<feature type="domain" description="G5" evidence="4">
    <location>
        <begin position="208"/>
        <end position="288"/>
    </location>
</feature>
<evidence type="ECO:0000259" key="4">
    <source>
        <dbReference type="PROSITE" id="PS51109"/>
    </source>
</evidence>
<dbReference type="PANTHER" id="PTHR39160:SF4">
    <property type="entry name" value="RESUSCITATION-PROMOTING FACTOR RPFB"/>
    <property type="match status" value="1"/>
</dbReference>
<dbReference type="AlphaFoldDB" id="A0A969PTU0"/>
<keyword evidence="3" id="KW-1133">Transmembrane helix</keyword>
<dbReference type="CDD" id="cd14667">
    <property type="entry name" value="3D_containing_proteins"/>
    <property type="match status" value="1"/>
</dbReference>
<dbReference type="Pfam" id="PF06725">
    <property type="entry name" value="3D"/>
    <property type="match status" value="1"/>
</dbReference>
<accession>A0A969PTU0</accession>
<dbReference type="Pfam" id="PF07501">
    <property type="entry name" value="G5"/>
    <property type="match status" value="1"/>
</dbReference>
<dbReference type="InterPro" id="IPR059180">
    <property type="entry name" value="3D_YorM"/>
</dbReference>
<dbReference type="RefSeq" id="WP_168009041.1">
    <property type="nucleotide sequence ID" value="NZ_JAATHJ010000036.1"/>
</dbReference>
<dbReference type="InterPro" id="IPR007137">
    <property type="entry name" value="DUF348"/>
</dbReference>
<feature type="transmembrane region" description="Helical" evidence="3">
    <location>
        <begin position="20"/>
        <end position="38"/>
    </location>
</feature>
<name>A0A969PTU0_9BACI</name>
<organism evidence="5 6">
    <name type="scientific">Alkalicoccus luteus</name>
    <dbReference type="NCBI Taxonomy" id="1237094"/>
    <lineage>
        <taxon>Bacteria</taxon>
        <taxon>Bacillati</taxon>
        <taxon>Bacillota</taxon>
        <taxon>Bacilli</taxon>
        <taxon>Bacillales</taxon>
        <taxon>Bacillaceae</taxon>
        <taxon>Alkalicoccus</taxon>
    </lineage>
</organism>
<proteinExistence type="predicted"/>
<evidence type="ECO:0000256" key="2">
    <source>
        <dbReference type="SAM" id="MobiDB-lite"/>
    </source>
</evidence>
<dbReference type="InterPro" id="IPR010611">
    <property type="entry name" value="3D_dom"/>
</dbReference>
<dbReference type="PROSITE" id="PS51109">
    <property type="entry name" value="G5"/>
    <property type="match status" value="1"/>
</dbReference>
<protein>
    <submittedName>
        <fullName evidence="5">DUF348 domain-containing protein</fullName>
    </submittedName>
</protein>
<dbReference type="InterPro" id="IPR036908">
    <property type="entry name" value="RlpA-like_sf"/>
</dbReference>
<dbReference type="EMBL" id="JAATHJ010000036">
    <property type="protein sequence ID" value="NJP39014.1"/>
    <property type="molecule type" value="Genomic_DNA"/>
</dbReference>
<dbReference type="InterPro" id="IPR011098">
    <property type="entry name" value="G5_dom"/>
</dbReference>
<dbReference type="PANTHER" id="PTHR39160">
    <property type="entry name" value="CELL WALL-BINDING PROTEIN YOCH"/>
    <property type="match status" value="1"/>
</dbReference>
<keyword evidence="1" id="KW-0732">Signal</keyword>
<keyword evidence="6" id="KW-1185">Reference proteome</keyword>
<dbReference type="SMART" id="SM01208">
    <property type="entry name" value="G5"/>
    <property type="match status" value="1"/>
</dbReference>
<dbReference type="Pfam" id="PF03990">
    <property type="entry name" value="DUF348"/>
    <property type="match status" value="3"/>
</dbReference>
<reference evidence="5 6" key="1">
    <citation type="submission" date="2020-03" db="EMBL/GenBank/DDBJ databases">
        <title>Assessment of the enzymatic potential of alkaline-tolerant lipase obtained from Bacillus luteus H11 (technogenic soil) for the bioremediation of saline soils contaminated with petroleum substances.</title>
        <authorList>
            <person name="Kalwasinska A."/>
        </authorList>
    </citation>
    <scope>NUCLEOTIDE SEQUENCE [LARGE SCALE GENOMIC DNA]</scope>
    <source>
        <strain evidence="5 6">H11</strain>
    </source>
</reference>
<dbReference type="Proteomes" id="UP000752012">
    <property type="component" value="Unassembled WGS sequence"/>
</dbReference>
<keyword evidence="3" id="KW-0472">Membrane</keyword>
<feature type="compositionally biased region" description="Low complexity" evidence="2">
    <location>
        <begin position="314"/>
        <end position="379"/>
    </location>
</feature>
<dbReference type="Gene3D" id="2.20.230.10">
    <property type="entry name" value="Resuscitation-promoting factor rpfb"/>
    <property type="match status" value="1"/>
</dbReference>
<feature type="region of interest" description="Disordered" evidence="2">
    <location>
        <begin position="270"/>
        <end position="379"/>
    </location>
</feature>
<gene>
    <name evidence="5" type="ORF">HCN83_15705</name>
</gene>
<comment type="caution">
    <text evidence="5">The sequence shown here is derived from an EMBL/GenBank/DDBJ whole genome shotgun (WGS) entry which is preliminary data.</text>
</comment>